<reference evidence="2 3" key="1">
    <citation type="submission" date="2019-07" db="EMBL/GenBank/DDBJ databases">
        <title>Novel species of Flavobacterium.</title>
        <authorList>
            <person name="Liu Q."/>
            <person name="Xin Y.-H."/>
        </authorList>
    </citation>
    <scope>NUCLEOTIDE SEQUENCE [LARGE SCALE GENOMIC DNA]</scope>
    <source>
        <strain evidence="2 3">LB1R34</strain>
    </source>
</reference>
<dbReference type="RefSeq" id="WP_144256802.1">
    <property type="nucleotide sequence ID" value="NZ_VJZT01000011.1"/>
</dbReference>
<dbReference type="InterPro" id="IPR053144">
    <property type="entry name" value="Acetyltransferase_Butenolide"/>
</dbReference>
<gene>
    <name evidence="2" type="ORF">FNW21_11030</name>
</gene>
<protein>
    <submittedName>
        <fullName evidence="2">GNAT family N-acetyltransferase</fullName>
    </submittedName>
</protein>
<evidence type="ECO:0000259" key="1">
    <source>
        <dbReference type="PROSITE" id="PS51186"/>
    </source>
</evidence>
<dbReference type="CDD" id="cd04301">
    <property type="entry name" value="NAT_SF"/>
    <property type="match status" value="1"/>
</dbReference>
<keyword evidence="2" id="KW-0808">Transferase</keyword>
<proteinExistence type="predicted"/>
<dbReference type="OrthoDB" id="9789605at2"/>
<dbReference type="AlphaFoldDB" id="A0A553DZV3"/>
<evidence type="ECO:0000313" key="2">
    <source>
        <dbReference type="EMBL" id="TRX38296.1"/>
    </source>
</evidence>
<dbReference type="PANTHER" id="PTHR43233:SF1">
    <property type="entry name" value="FAMILY N-ACETYLTRANSFERASE, PUTATIVE (AFU_ORTHOLOGUE AFUA_6G03350)-RELATED"/>
    <property type="match status" value="1"/>
</dbReference>
<organism evidence="2 3">
    <name type="scientific">Flavobacterium restrictum</name>
    <dbReference type="NCBI Taxonomy" id="2594428"/>
    <lineage>
        <taxon>Bacteria</taxon>
        <taxon>Pseudomonadati</taxon>
        <taxon>Bacteroidota</taxon>
        <taxon>Flavobacteriia</taxon>
        <taxon>Flavobacteriales</taxon>
        <taxon>Flavobacteriaceae</taxon>
        <taxon>Flavobacterium</taxon>
    </lineage>
</organism>
<dbReference type="PROSITE" id="PS51186">
    <property type="entry name" value="GNAT"/>
    <property type="match status" value="1"/>
</dbReference>
<comment type="caution">
    <text evidence="2">The sequence shown here is derived from an EMBL/GenBank/DDBJ whole genome shotgun (WGS) entry which is preliminary data.</text>
</comment>
<keyword evidence="3" id="KW-1185">Reference proteome</keyword>
<dbReference type="Pfam" id="PF13673">
    <property type="entry name" value="Acetyltransf_10"/>
    <property type="match status" value="1"/>
</dbReference>
<dbReference type="InterPro" id="IPR000182">
    <property type="entry name" value="GNAT_dom"/>
</dbReference>
<dbReference type="EMBL" id="VJZT01000011">
    <property type="protein sequence ID" value="TRX38296.1"/>
    <property type="molecule type" value="Genomic_DNA"/>
</dbReference>
<evidence type="ECO:0000313" key="3">
    <source>
        <dbReference type="Proteomes" id="UP000316371"/>
    </source>
</evidence>
<dbReference type="PANTHER" id="PTHR43233">
    <property type="entry name" value="FAMILY N-ACETYLTRANSFERASE, PUTATIVE (AFU_ORTHOLOGUE AFUA_6G03350)-RELATED"/>
    <property type="match status" value="1"/>
</dbReference>
<feature type="domain" description="N-acetyltransferase" evidence="1">
    <location>
        <begin position="7"/>
        <end position="136"/>
    </location>
</feature>
<dbReference type="Proteomes" id="UP000316371">
    <property type="component" value="Unassembled WGS sequence"/>
</dbReference>
<dbReference type="InterPro" id="IPR016181">
    <property type="entry name" value="Acyl_CoA_acyltransferase"/>
</dbReference>
<sequence length="136" mass="15499">MKNIQISETRNLNIAAILDLYKANEWSSANKPTQLYNGLLNSETLITAWDETKLVGLGNAISDGYLTVYYPHLLVLPDYQGKGIGKMIMDKMQEKYNHYHMQMLTADGKSIDFYKKNGFERAGNTAPMWIYSGNEH</sequence>
<dbReference type="GO" id="GO:0016747">
    <property type="term" value="F:acyltransferase activity, transferring groups other than amino-acyl groups"/>
    <property type="evidence" value="ECO:0007669"/>
    <property type="project" value="InterPro"/>
</dbReference>
<dbReference type="Gene3D" id="3.40.630.30">
    <property type="match status" value="1"/>
</dbReference>
<accession>A0A553DZV3</accession>
<name>A0A553DZV3_9FLAO</name>
<dbReference type="SUPFAM" id="SSF55729">
    <property type="entry name" value="Acyl-CoA N-acyltransferases (Nat)"/>
    <property type="match status" value="1"/>
</dbReference>